<feature type="active site" evidence="6">
    <location>
        <position position="91"/>
    </location>
</feature>
<dbReference type="PANTHER" id="PTHR43390">
    <property type="entry name" value="SIGNAL PEPTIDASE I"/>
    <property type="match status" value="1"/>
</dbReference>
<comment type="caution">
    <text evidence="9">The sequence shown here is derived from an EMBL/GenBank/DDBJ whole genome shotgun (WGS) entry which is preliminary data.</text>
</comment>
<evidence type="ECO:0000313" key="10">
    <source>
        <dbReference type="Proteomes" id="UP000231157"/>
    </source>
</evidence>
<evidence type="ECO:0000259" key="8">
    <source>
        <dbReference type="Pfam" id="PF10502"/>
    </source>
</evidence>
<dbReference type="NCBIfam" id="TIGR02227">
    <property type="entry name" value="sigpep_I_bact"/>
    <property type="match status" value="1"/>
</dbReference>
<dbReference type="Pfam" id="PF10502">
    <property type="entry name" value="Peptidase_S26"/>
    <property type="match status" value="1"/>
</dbReference>
<comment type="subcellular location">
    <subcellularLocation>
        <location evidence="7">Membrane</location>
        <topology evidence="7">Single-pass type II membrane protein</topology>
    </subcellularLocation>
</comment>
<dbReference type="PRINTS" id="PR00727">
    <property type="entry name" value="LEADERPTASE"/>
</dbReference>
<dbReference type="Gene3D" id="2.10.109.10">
    <property type="entry name" value="Umud Fragment, subunit A"/>
    <property type="match status" value="1"/>
</dbReference>
<reference evidence="10" key="1">
    <citation type="submission" date="2017-09" db="EMBL/GenBank/DDBJ databases">
        <title>Depth-based differentiation of microbial function through sediment-hosted aquifers and enrichment of novel symbionts in the deep terrestrial subsurface.</title>
        <authorList>
            <person name="Probst A.J."/>
            <person name="Ladd B."/>
            <person name="Jarett J.K."/>
            <person name="Geller-Mcgrath D.E."/>
            <person name="Sieber C.M.K."/>
            <person name="Emerson J.B."/>
            <person name="Anantharaman K."/>
            <person name="Thomas B.C."/>
            <person name="Malmstrom R."/>
            <person name="Stieglmeier M."/>
            <person name="Klingl A."/>
            <person name="Woyke T."/>
            <person name="Ryan C.M."/>
            <person name="Banfield J.F."/>
        </authorList>
    </citation>
    <scope>NUCLEOTIDE SEQUENCE [LARGE SCALE GENOMIC DNA]</scope>
</reference>
<dbReference type="GO" id="GO:0016020">
    <property type="term" value="C:membrane"/>
    <property type="evidence" value="ECO:0007669"/>
    <property type="project" value="UniProtKB-SubCell"/>
</dbReference>
<feature type="active site" evidence="6">
    <location>
        <position position="48"/>
    </location>
</feature>
<keyword evidence="5 7" id="KW-0378">Hydrolase</keyword>
<comment type="catalytic activity">
    <reaction evidence="1 7">
        <text>Cleavage of hydrophobic, N-terminal signal or leader sequences from secreted and periplasmic proteins.</text>
        <dbReference type="EC" id="3.4.21.89"/>
    </reaction>
</comment>
<comment type="similarity">
    <text evidence="2 7">Belongs to the peptidase S26 family.</text>
</comment>
<dbReference type="InterPro" id="IPR036286">
    <property type="entry name" value="LexA/Signal_pep-like_sf"/>
</dbReference>
<dbReference type="GO" id="GO:0004252">
    <property type="term" value="F:serine-type endopeptidase activity"/>
    <property type="evidence" value="ECO:0007669"/>
    <property type="project" value="InterPro"/>
</dbReference>
<dbReference type="CDD" id="cd06530">
    <property type="entry name" value="S26_SPase_I"/>
    <property type="match status" value="1"/>
</dbReference>
<dbReference type="PROSITE" id="PS00761">
    <property type="entry name" value="SPASE_I_3"/>
    <property type="match status" value="1"/>
</dbReference>
<dbReference type="PROSITE" id="PS00501">
    <property type="entry name" value="SPASE_I_1"/>
    <property type="match status" value="1"/>
</dbReference>
<evidence type="ECO:0000256" key="3">
    <source>
        <dbReference type="ARBA" id="ARBA00013208"/>
    </source>
</evidence>
<dbReference type="PANTHER" id="PTHR43390:SF1">
    <property type="entry name" value="CHLOROPLAST PROCESSING PEPTIDASE"/>
    <property type="match status" value="1"/>
</dbReference>
<keyword evidence="7" id="KW-0472">Membrane</keyword>
<dbReference type="Proteomes" id="UP000231157">
    <property type="component" value="Unassembled WGS sequence"/>
</dbReference>
<feature type="domain" description="Peptidase S26" evidence="8">
    <location>
        <begin position="18"/>
        <end position="175"/>
    </location>
</feature>
<dbReference type="InterPro" id="IPR019533">
    <property type="entry name" value="Peptidase_S26"/>
</dbReference>
<feature type="transmembrane region" description="Helical" evidence="7">
    <location>
        <begin position="12"/>
        <end position="34"/>
    </location>
</feature>
<organism evidence="9 10">
    <name type="scientific">Candidatus Harrisonbacteria bacterium CG10_big_fil_rev_8_21_14_0_10_40_38</name>
    <dbReference type="NCBI Taxonomy" id="1974583"/>
    <lineage>
        <taxon>Bacteria</taxon>
        <taxon>Candidatus Harrisoniibacteriota</taxon>
    </lineage>
</organism>
<evidence type="ECO:0000256" key="6">
    <source>
        <dbReference type="PIRSR" id="PIRSR600223-1"/>
    </source>
</evidence>
<keyword evidence="4 7" id="KW-0645">Protease</keyword>
<sequence>MKRLMKKPEIKQFLFGIWEIVEIVVVALATVFLIRTFLFQPFLVSGASMEPTFSDGNYIIIDEITYRFRDPIRGEVIVFRYPLDKSSFFIKRVVGLPGERIVSRDGDVKIYKGEEVLTLDETYLPENTKITENIDTTLKEDEYFVMGDNRYHSYDSRNWGAVKKEDIIGIARLRVFPIENVKIFNPPAY</sequence>
<dbReference type="InterPro" id="IPR019758">
    <property type="entry name" value="Pept_S26A_signal_pept_1_CS"/>
</dbReference>
<protein>
    <recommendedName>
        <fullName evidence="3 7">Signal peptidase I</fullName>
        <ecNumber evidence="3 7">3.4.21.89</ecNumber>
    </recommendedName>
</protein>
<evidence type="ECO:0000256" key="2">
    <source>
        <dbReference type="ARBA" id="ARBA00009370"/>
    </source>
</evidence>
<evidence type="ECO:0000313" key="9">
    <source>
        <dbReference type="EMBL" id="PIR89109.1"/>
    </source>
</evidence>
<proteinExistence type="inferred from homology"/>
<dbReference type="EMBL" id="PFAZ01000007">
    <property type="protein sequence ID" value="PIR89109.1"/>
    <property type="molecule type" value="Genomic_DNA"/>
</dbReference>
<dbReference type="GO" id="GO:0006465">
    <property type="term" value="P:signal peptide processing"/>
    <property type="evidence" value="ECO:0007669"/>
    <property type="project" value="InterPro"/>
</dbReference>
<evidence type="ECO:0000256" key="1">
    <source>
        <dbReference type="ARBA" id="ARBA00000677"/>
    </source>
</evidence>
<dbReference type="GO" id="GO:0009003">
    <property type="term" value="F:signal peptidase activity"/>
    <property type="evidence" value="ECO:0007669"/>
    <property type="project" value="UniProtKB-EC"/>
</dbReference>
<dbReference type="InterPro" id="IPR000223">
    <property type="entry name" value="Pept_S26A_signal_pept_1"/>
</dbReference>
<name>A0A2H0URS4_9BACT</name>
<evidence type="ECO:0000256" key="7">
    <source>
        <dbReference type="RuleBase" id="RU362042"/>
    </source>
</evidence>
<gene>
    <name evidence="9" type="primary">lepB</name>
    <name evidence="9" type="ORF">COU07_02675</name>
</gene>
<dbReference type="EC" id="3.4.21.89" evidence="3 7"/>
<dbReference type="AlphaFoldDB" id="A0A2H0URS4"/>
<dbReference type="InterPro" id="IPR019756">
    <property type="entry name" value="Pept_S26A_signal_pept_1_Ser-AS"/>
</dbReference>
<keyword evidence="7" id="KW-1133">Transmembrane helix</keyword>
<evidence type="ECO:0000256" key="4">
    <source>
        <dbReference type="ARBA" id="ARBA00022670"/>
    </source>
</evidence>
<dbReference type="SUPFAM" id="SSF51306">
    <property type="entry name" value="LexA/Signal peptidase"/>
    <property type="match status" value="1"/>
</dbReference>
<accession>A0A2H0URS4</accession>
<keyword evidence="7" id="KW-0812">Transmembrane</keyword>
<evidence type="ECO:0000256" key="5">
    <source>
        <dbReference type="ARBA" id="ARBA00022801"/>
    </source>
</evidence>